<dbReference type="EMBL" id="CP045997">
    <property type="protein sequence ID" value="QHV99366.1"/>
    <property type="molecule type" value="Genomic_DNA"/>
</dbReference>
<keyword evidence="2" id="KW-1185">Reference proteome</keyword>
<dbReference type="Pfam" id="PF13618">
    <property type="entry name" value="Gluconate_2-dh3"/>
    <property type="match status" value="1"/>
</dbReference>
<sequence length="195" mass="21755">MIRHFFRESYKTSLGFSTIMKRRGVIKHLTLATGAFFITPSWASRWSKASAVSEPGFLSVAERDLLAEVVDTIIPVTNSPGESTPGAKDLGVHLFVERMLADCYEKPTQQKVINGLKAVSTMSTESYVKPFEQASTTQRLAVLTRMANSTDTNQQEFLALMKSLTIQGYTTSEYVMTNFYHYVMAPGHYYGCIPA</sequence>
<reference evidence="1 2" key="1">
    <citation type="submission" date="2019-11" db="EMBL/GenBank/DDBJ databases">
        <title>Spirosoma endbachense sp. nov., isolated from a natural salt meadow.</title>
        <authorList>
            <person name="Rojas J."/>
            <person name="Ambika Manirajan B."/>
            <person name="Ratering S."/>
            <person name="Suarez C."/>
            <person name="Geissler-Plaum R."/>
            <person name="Schnell S."/>
        </authorList>
    </citation>
    <scope>NUCLEOTIDE SEQUENCE [LARGE SCALE GENOMIC DNA]</scope>
    <source>
        <strain evidence="1 2">I-24</strain>
    </source>
</reference>
<dbReference type="Proteomes" id="UP000464577">
    <property type="component" value="Chromosome"/>
</dbReference>
<dbReference type="AlphaFoldDB" id="A0A6P1W6M0"/>
<evidence type="ECO:0000313" key="1">
    <source>
        <dbReference type="EMBL" id="QHV99366.1"/>
    </source>
</evidence>
<proteinExistence type="predicted"/>
<gene>
    <name evidence="1" type="ORF">GJR95_32065</name>
</gene>
<protein>
    <submittedName>
        <fullName evidence="1">Gluconate 2-dehydrogenase subunit 3 family protein</fullName>
    </submittedName>
</protein>
<dbReference type="InterPro" id="IPR027056">
    <property type="entry name" value="Gluconate_2DH_su3"/>
</dbReference>
<dbReference type="KEGG" id="senf:GJR95_32065"/>
<accession>A0A6P1W6M0</accession>
<evidence type="ECO:0000313" key="2">
    <source>
        <dbReference type="Proteomes" id="UP000464577"/>
    </source>
</evidence>
<name>A0A6P1W6M0_9BACT</name>
<organism evidence="1 2">
    <name type="scientific">Spirosoma endbachense</name>
    <dbReference type="NCBI Taxonomy" id="2666025"/>
    <lineage>
        <taxon>Bacteria</taxon>
        <taxon>Pseudomonadati</taxon>
        <taxon>Bacteroidota</taxon>
        <taxon>Cytophagia</taxon>
        <taxon>Cytophagales</taxon>
        <taxon>Cytophagaceae</taxon>
        <taxon>Spirosoma</taxon>
    </lineage>
</organism>